<dbReference type="Gene3D" id="2.40.170.20">
    <property type="entry name" value="TonB-dependent receptor, beta-barrel domain"/>
    <property type="match status" value="1"/>
</dbReference>
<keyword evidence="4" id="KW-0732">Signal</keyword>
<keyword evidence="6" id="KW-0378">Hydrolase</keyword>
<feature type="domain" description="Outer membrane protein beta-barrel" evidence="5">
    <location>
        <begin position="385"/>
        <end position="788"/>
    </location>
</feature>
<organism evidence="6 7">
    <name type="scientific">Pontibacter ummariensis</name>
    <dbReference type="NCBI Taxonomy" id="1610492"/>
    <lineage>
        <taxon>Bacteria</taxon>
        <taxon>Pseudomonadati</taxon>
        <taxon>Bacteroidota</taxon>
        <taxon>Cytophagia</taxon>
        <taxon>Cytophagales</taxon>
        <taxon>Hymenobacteraceae</taxon>
        <taxon>Pontibacter</taxon>
    </lineage>
</organism>
<reference evidence="7" key="1">
    <citation type="submission" date="2017-06" db="EMBL/GenBank/DDBJ databases">
        <authorList>
            <person name="Varghese N."/>
            <person name="Submissions S."/>
        </authorList>
    </citation>
    <scope>NUCLEOTIDE SEQUENCE [LARGE SCALE GENOMIC DNA]</scope>
    <source>
        <strain evidence="7">NKM1</strain>
    </source>
</reference>
<keyword evidence="6" id="KW-0121">Carboxypeptidase</keyword>
<dbReference type="GO" id="GO:0009279">
    <property type="term" value="C:cell outer membrane"/>
    <property type="evidence" value="ECO:0007669"/>
    <property type="project" value="UniProtKB-SubCell"/>
</dbReference>
<dbReference type="Gene3D" id="2.170.130.10">
    <property type="entry name" value="TonB-dependent receptor, plug domain"/>
    <property type="match status" value="1"/>
</dbReference>
<dbReference type="InterPro" id="IPR008969">
    <property type="entry name" value="CarboxyPept-like_regulatory"/>
</dbReference>
<dbReference type="SUPFAM" id="SSF56935">
    <property type="entry name" value="Porins"/>
    <property type="match status" value="1"/>
</dbReference>
<proteinExistence type="predicted"/>
<dbReference type="Pfam" id="PF14905">
    <property type="entry name" value="OMP_b-brl_3"/>
    <property type="match status" value="1"/>
</dbReference>
<keyword evidence="3" id="KW-0998">Cell outer membrane</keyword>
<dbReference type="SUPFAM" id="SSF49464">
    <property type="entry name" value="Carboxypeptidase regulatory domain-like"/>
    <property type="match status" value="1"/>
</dbReference>
<keyword evidence="6" id="KW-0645">Protease</keyword>
<feature type="signal peptide" evidence="4">
    <location>
        <begin position="1"/>
        <end position="24"/>
    </location>
</feature>
<evidence type="ECO:0000256" key="1">
    <source>
        <dbReference type="ARBA" id="ARBA00004442"/>
    </source>
</evidence>
<dbReference type="InterPro" id="IPR036942">
    <property type="entry name" value="Beta-barrel_TonB_sf"/>
</dbReference>
<name>A0A239FZ06_9BACT</name>
<feature type="chain" id="PRO_5012602211" evidence="4">
    <location>
        <begin position="25"/>
        <end position="813"/>
    </location>
</feature>
<dbReference type="PANTHER" id="PTHR40980">
    <property type="entry name" value="PLUG DOMAIN-CONTAINING PROTEIN"/>
    <property type="match status" value="1"/>
</dbReference>
<comment type="subcellular location">
    <subcellularLocation>
        <location evidence="1">Cell outer membrane</location>
    </subcellularLocation>
</comment>
<accession>A0A239FZ06</accession>
<dbReference type="PANTHER" id="PTHR40980:SF4">
    <property type="entry name" value="TONB-DEPENDENT RECEPTOR-LIKE BETA-BARREL DOMAIN-CONTAINING PROTEIN"/>
    <property type="match status" value="1"/>
</dbReference>
<evidence type="ECO:0000256" key="2">
    <source>
        <dbReference type="ARBA" id="ARBA00023136"/>
    </source>
</evidence>
<evidence type="ECO:0000313" key="7">
    <source>
        <dbReference type="Proteomes" id="UP000198432"/>
    </source>
</evidence>
<keyword evidence="7" id="KW-1185">Reference proteome</keyword>
<dbReference type="Proteomes" id="UP000198432">
    <property type="component" value="Unassembled WGS sequence"/>
</dbReference>
<evidence type="ECO:0000259" key="5">
    <source>
        <dbReference type="Pfam" id="PF14905"/>
    </source>
</evidence>
<dbReference type="InterPro" id="IPR041700">
    <property type="entry name" value="OMP_b-brl_3"/>
</dbReference>
<evidence type="ECO:0000256" key="4">
    <source>
        <dbReference type="SAM" id="SignalP"/>
    </source>
</evidence>
<evidence type="ECO:0000313" key="6">
    <source>
        <dbReference type="EMBL" id="SNS61522.1"/>
    </source>
</evidence>
<keyword evidence="2" id="KW-0472">Membrane</keyword>
<dbReference type="EMBL" id="FZOQ01000009">
    <property type="protein sequence ID" value="SNS61522.1"/>
    <property type="molecule type" value="Genomic_DNA"/>
</dbReference>
<gene>
    <name evidence="6" type="ORF">SAMN06296052_109165</name>
</gene>
<protein>
    <submittedName>
        <fullName evidence="6">Carboxypeptidase regulatory-like domain-containing protein</fullName>
    </submittedName>
</protein>
<dbReference type="Pfam" id="PF13620">
    <property type="entry name" value="CarboxypepD_reg"/>
    <property type="match status" value="1"/>
</dbReference>
<dbReference type="AlphaFoldDB" id="A0A239FZ06"/>
<dbReference type="Gene3D" id="2.60.40.1120">
    <property type="entry name" value="Carboxypeptidase-like, regulatory domain"/>
    <property type="match status" value="1"/>
</dbReference>
<evidence type="ECO:0000256" key="3">
    <source>
        <dbReference type="ARBA" id="ARBA00023237"/>
    </source>
</evidence>
<sequence>MDMKKICFLLAMLLLCGYALEAYSQTSGTLSGSIKNERNAPVGFANVVLLQAADSAFVAGMVADVEGNFTIPSPKAGSYTLRVSALGYSSWLSAPFAVSGPAFSKSFGSIVLTEDTQLLKEVSVQAFRPPIVQHADKMVVNVEGTSLAAGTTAFEVLSKAPGVFIDQEGNIRLNGKGGAQLMLDGKLTYLSAKDLRAILQSMPADNIKDLEIITNPSAKYDAEGTSGIININLKKNSTSGLNGSLYAGYQYNELSGYAAGGNLNIRRGKFSSFATLDMARRPNLRENVISRVFSDPTAEFRFNQTGREEGFRLTPSLRIGGYYDLNAGHSIGAVVNLIAAQEENSFLTRSNLLFGNSDDNLLITSTNNLNSDFSSATINFHYFGKLDTIGTTVSADLDYVKLTNDTDMQFINNHRQFDGGSLIRREILGSENPVIYDIYSAKADLVKPLRGAYKLELGTKVSHVVSDNDLQFFGELDGGRIPDNSRSNHFVYKEDILATYLNISGKINKTWSMQAGLRAEQTFSRGSSLTLAERTSRTYLDLFPSLFLQQHVSDAYQISYQYSRRINRPRYDDLNPFIFFLDPYTLAKGNPNLKPQYTDSFQMVHTFKSSYNISLGYSNTKDYIAEIPEQNNEDTTTLFQKRNIQSFKNLSATFVAPVHVLPAWEMNNVLNVSYQHFNVDINGSPVNNTQLYYLLQSNHTIQLPVRVKMELNAAYQGPMAYGVYKVQPFGWVDVGIKRIFLNEKLEASLNLADIFRSRILKGEFSDSGNINSFDQYRGSQSVRVQIRYRFNKGGKFDMKKQNTNLDELDRANK</sequence>
<dbReference type="GO" id="GO:0004180">
    <property type="term" value="F:carboxypeptidase activity"/>
    <property type="evidence" value="ECO:0007669"/>
    <property type="project" value="UniProtKB-KW"/>
</dbReference>
<dbReference type="InterPro" id="IPR037066">
    <property type="entry name" value="Plug_dom_sf"/>
</dbReference>